<feature type="region of interest" description="Disordered" evidence="5">
    <location>
        <begin position="312"/>
        <end position="356"/>
    </location>
</feature>
<dbReference type="SUPFAM" id="SSF46934">
    <property type="entry name" value="UBA-like"/>
    <property type="match status" value="1"/>
</dbReference>
<evidence type="ECO:0000313" key="9">
    <source>
        <dbReference type="Proteomes" id="UP001358614"/>
    </source>
</evidence>
<dbReference type="Proteomes" id="UP001358614">
    <property type="component" value="Chromosome 3"/>
</dbReference>
<evidence type="ECO:0000256" key="1">
    <source>
        <dbReference type="ARBA" id="ARBA00004141"/>
    </source>
</evidence>
<dbReference type="Gene3D" id="1.20.1540.10">
    <property type="entry name" value="Rhomboid-like"/>
    <property type="match status" value="1"/>
</dbReference>
<accession>A0AAX4KWW9</accession>
<evidence type="ECO:0000256" key="6">
    <source>
        <dbReference type="SAM" id="Phobius"/>
    </source>
</evidence>
<dbReference type="InterPro" id="IPR009060">
    <property type="entry name" value="UBA-like_sf"/>
</dbReference>
<dbReference type="PANTHER" id="PTHR43066">
    <property type="entry name" value="RHOMBOID-RELATED PROTEIN"/>
    <property type="match status" value="1"/>
</dbReference>
<dbReference type="SUPFAM" id="SSF144091">
    <property type="entry name" value="Rhomboid-like"/>
    <property type="match status" value="1"/>
</dbReference>
<dbReference type="GO" id="GO:0016020">
    <property type="term" value="C:membrane"/>
    <property type="evidence" value="ECO:0007669"/>
    <property type="project" value="UniProtKB-SubCell"/>
</dbReference>
<reference evidence="8 9" key="1">
    <citation type="submission" date="2024-01" db="EMBL/GenBank/DDBJ databases">
        <title>Comparative genomics of Cryptococcus and Kwoniella reveals pathogenesis evolution and contrasting modes of karyotype evolution via chromosome fusion or intercentromeric recombination.</title>
        <authorList>
            <person name="Coelho M.A."/>
            <person name="David-Palma M."/>
            <person name="Shea T."/>
            <person name="Bowers K."/>
            <person name="McGinley-Smith S."/>
            <person name="Mohammad A.W."/>
            <person name="Gnirke A."/>
            <person name="Yurkov A.M."/>
            <person name="Nowrousian M."/>
            <person name="Sun S."/>
            <person name="Cuomo C.A."/>
            <person name="Heitman J."/>
        </authorList>
    </citation>
    <scope>NUCLEOTIDE SEQUENCE [LARGE SCALE GENOMIC DNA]</scope>
    <source>
        <strain evidence="8 9">PYCC6329</strain>
    </source>
</reference>
<evidence type="ECO:0000256" key="5">
    <source>
        <dbReference type="SAM" id="MobiDB-lite"/>
    </source>
</evidence>
<dbReference type="PROSITE" id="PS51140">
    <property type="entry name" value="CUE"/>
    <property type="match status" value="1"/>
</dbReference>
<comment type="subcellular location">
    <subcellularLocation>
        <location evidence="1">Membrane</location>
        <topology evidence="1">Multi-pass membrane protein</topology>
    </subcellularLocation>
</comment>
<evidence type="ECO:0000259" key="7">
    <source>
        <dbReference type="PROSITE" id="PS51140"/>
    </source>
</evidence>
<dbReference type="AlphaFoldDB" id="A0AAX4KWW9"/>
<dbReference type="InterPro" id="IPR003892">
    <property type="entry name" value="CUE"/>
</dbReference>
<feature type="transmembrane region" description="Helical" evidence="6">
    <location>
        <begin position="112"/>
        <end position="131"/>
    </location>
</feature>
<feature type="compositionally biased region" description="Low complexity" evidence="5">
    <location>
        <begin position="270"/>
        <end position="280"/>
    </location>
</feature>
<dbReference type="Pfam" id="PF02845">
    <property type="entry name" value="CUE"/>
    <property type="match status" value="1"/>
</dbReference>
<dbReference type="CDD" id="cd14279">
    <property type="entry name" value="CUE"/>
    <property type="match status" value="1"/>
</dbReference>
<dbReference type="RefSeq" id="XP_066088264.1">
    <property type="nucleotide sequence ID" value="XM_066232167.1"/>
</dbReference>
<feature type="compositionally biased region" description="Gly residues" evidence="5">
    <location>
        <begin position="339"/>
        <end position="349"/>
    </location>
</feature>
<name>A0AAX4KWW9_9TREE</name>
<protein>
    <recommendedName>
        <fullName evidence="7">CUE domain-containing protein</fullName>
    </recommendedName>
</protein>
<dbReference type="Gene3D" id="1.10.8.10">
    <property type="entry name" value="DNA helicase RuvA subunit, C-terminal domain"/>
    <property type="match status" value="1"/>
</dbReference>
<dbReference type="InterPro" id="IPR035952">
    <property type="entry name" value="Rhomboid-like_sf"/>
</dbReference>
<feature type="transmembrane region" description="Helical" evidence="6">
    <location>
        <begin position="137"/>
        <end position="155"/>
    </location>
</feature>
<organism evidence="8 9">
    <name type="scientific">Kwoniella europaea PYCC6329</name>
    <dbReference type="NCBI Taxonomy" id="1423913"/>
    <lineage>
        <taxon>Eukaryota</taxon>
        <taxon>Fungi</taxon>
        <taxon>Dikarya</taxon>
        <taxon>Basidiomycota</taxon>
        <taxon>Agaricomycotina</taxon>
        <taxon>Tremellomycetes</taxon>
        <taxon>Tremellales</taxon>
        <taxon>Cryptococcaceae</taxon>
        <taxon>Kwoniella</taxon>
    </lineage>
</organism>
<evidence type="ECO:0000256" key="4">
    <source>
        <dbReference type="ARBA" id="ARBA00023136"/>
    </source>
</evidence>
<keyword evidence="4 6" id="KW-0472">Membrane</keyword>
<dbReference type="GeneID" id="91107233"/>
<keyword evidence="2 6" id="KW-0812">Transmembrane</keyword>
<dbReference type="PANTHER" id="PTHR43066:SF21">
    <property type="entry name" value="UBIQUITIN-ASSOCIATED DOMAIN-CONTAINING PROTEIN 2"/>
    <property type="match status" value="1"/>
</dbReference>
<dbReference type="GO" id="GO:0004252">
    <property type="term" value="F:serine-type endopeptidase activity"/>
    <property type="evidence" value="ECO:0007669"/>
    <property type="project" value="InterPro"/>
</dbReference>
<keyword evidence="3 6" id="KW-1133">Transmembrane helix</keyword>
<keyword evidence="9" id="KW-1185">Reference proteome</keyword>
<sequence>MSGELMDFIHRLSSRDEADTSSFYDRVIGFQNAGVTKGIMILLALTSLSASLLDIKAYLHLQLVPHITKYRQFWRIAIHPFAFANSTELLIGEILFYNVGVAIERAFGSRKYASFILVSSLLSTFIASISIVLGYKFGLNSIPAGPYGIIFSLLWQQYRIFPSLYHFRVFGIEFSSKVFNWILAAQLLLSKPPSSLLISLIGLLTGYIYRTDTLFPLPSLSISRRRLLVRRSLKTYRIPLSVYRLLSRLFSPIVGESLPPRRSQRVLPGQQSQSQIQLNQRGSSIATALNAGATNQNGSARSRLRSLLNNRLNTNTTPAGTANTANTTDGNNQRAEQAGRGGGGDGGTQRSGVPGSATAAMGEWVNEITGRGTRVASEEEISTLSSMFPNLSREVIVRALQTNDFNTAQAVEALLQESG</sequence>
<feature type="transmembrane region" description="Helical" evidence="6">
    <location>
        <begin position="39"/>
        <end position="59"/>
    </location>
</feature>
<feature type="region of interest" description="Disordered" evidence="5">
    <location>
        <begin position="260"/>
        <end position="280"/>
    </location>
</feature>
<evidence type="ECO:0000313" key="8">
    <source>
        <dbReference type="EMBL" id="WWD10297.1"/>
    </source>
</evidence>
<feature type="domain" description="CUE" evidence="7">
    <location>
        <begin position="376"/>
        <end position="419"/>
    </location>
</feature>
<dbReference type="EMBL" id="CP144091">
    <property type="protein sequence ID" value="WWD10297.1"/>
    <property type="molecule type" value="Genomic_DNA"/>
</dbReference>
<dbReference type="KEGG" id="ker:91107233"/>
<proteinExistence type="predicted"/>
<gene>
    <name evidence="8" type="ORF">V865_008432</name>
</gene>
<dbReference type="GO" id="GO:0043130">
    <property type="term" value="F:ubiquitin binding"/>
    <property type="evidence" value="ECO:0007669"/>
    <property type="project" value="InterPro"/>
</dbReference>
<evidence type="ECO:0000256" key="2">
    <source>
        <dbReference type="ARBA" id="ARBA00022692"/>
    </source>
</evidence>
<evidence type="ECO:0000256" key="3">
    <source>
        <dbReference type="ARBA" id="ARBA00022989"/>
    </source>
</evidence>
<dbReference type="SMART" id="SM00546">
    <property type="entry name" value="CUE"/>
    <property type="match status" value="1"/>
</dbReference>
<dbReference type="Pfam" id="PF01694">
    <property type="entry name" value="Rhomboid"/>
    <property type="match status" value="1"/>
</dbReference>
<dbReference type="InterPro" id="IPR022764">
    <property type="entry name" value="Peptidase_S54_rhomboid_dom"/>
</dbReference>
<feature type="compositionally biased region" description="Low complexity" evidence="5">
    <location>
        <begin position="312"/>
        <end position="332"/>
    </location>
</feature>